<name>A0A3P9IIT0_ORYLA</name>
<dbReference type="SUPFAM" id="SSF48726">
    <property type="entry name" value="Immunoglobulin"/>
    <property type="match status" value="1"/>
</dbReference>
<organism evidence="2 3">
    <name type="scientific">Oryzias latipes</name>
    <name type="common">Japanese rice fish</name>
    <name type="synonym">Japanese killifish</name>
    <dbReference type="NCBI Taxonomy" id="8090"/>
    <lineage>
        <taxon>Eukaryota</taxon>
        <taxon>Metazoa</taxon>
        <taxon>Chordata</taxon>
        <taxon>Craniata</taxon>
        <taxon>Vertebrata</taxon>
        <taxon>Euteleostomi</taxon>
        <taxon>Actinopterygii</taxon>
        <taxon>Neopterygii</taxon>
        <taxon>Teleostei</taxon>
        <taxon>Neoteleostei</taxon>
        <taxon>Acanthomorphata</taxon>
        <taxon>Ovalentaria</taxon>
        <taxon>Atherinomorphae</taxon>
        <taxon>Beloniformes</taxon>
        <taxon>Adrianichthyidae</taxon>
        <taxon>Oryziinae</taxon>
        <taxon>Oryzias</taxon>
    </lineage>
</organism>
<sequence length="157" mass="18180">MTPSQYRDRDSLVDAQTNIYTKREGEDITVRCNLTFSGSRKLLCKETCEKGNILINTTSNEDQRGRYSIKYEYRYLEPSILDVTITKLTKSDSGWYRCELQKDWSPDSEDNFKIIVTEGEFSFLPCGLDRPVCFSVMGCCLAAPVLIIWRKNKYLDI</sequence>
<dbReference type="InterPro" id="IPR036179">
    <property type="entry name" value="Ig-like_dom_sf"/>
</dbReference>
<evidence type="ECO:0000313" key="2">
    <source>
        <dbReference type="Ensembl" id="ENSORLP00015019725.1"/>
    </source>
</evidence>
<dbReference type="SMART" id="SM00409">
    <property type="entry name" value="IG"/>
    <property type="match status" value="1"/>
</dbReference>
<dbReference type="AlphaFoldDB" id="A0A3P9IIT0"/>
<reference key="1">
    <citation type="journal article" date="2007" name="Nature">
        <title>The medaka draft genome and insights into vertebrate genome evolution.</title>
        <authorList>
            <person name="Kasahara M."/>
            <person name="Naruse K."/>
            <person name="Sasaki S."/>
            <person name="Nakatani Y."/>
            <person name="Qu W."/>
            <person name="Ahsan B."/>
            <person name="Yamada T."/>
            <person name="Nagayasu Y."/>
            <person name="Doi K."/>
            <person name="Kasai Y."/>
            <person name="Jindo T."/>
            <person name="Kobayashi D."/>
            <person name="Shimada A."/>
            <person name="Toyoda A."/>
            <person name="Kuroki Y."/>
            <person name="Fujiyama A."/>
            <person name="Sasaki T."/>
            <person name="Shimizu A."/>
            <person name="Asakawa S."/>
            <person name="Shimizu N."/>
            <person name="Hashimoto S."/>
            <person name="Yang J."/>
            <person name="Lee Y."/>
            <person name="Matsushima K."/>
            <person name="Sugano S."/>
            <person name="Sakaizumi M."/>
            <person name="Narita T."/>
            <person name="Ohishi K."/>
            <person name="Haga S."/>
            <person name="Ohta F."/>
            <person name="Nomoto H."/>
            <person name="Nogata K."/>
            <person name="Morishita T."/>
            <person name="Endo T."/>
            <person name="Shin-I T."/>
            <person name="Takeda H."/>
            <person name="Morishita S."/>
            <person name="Kohara Y."/>
        </authorList>
    </citation>
    <scope>NUCLEOTIDE SEQUENCE [LARGE SCALE GENOMIC DNA]</scope>
    <source>
        <strain>Hd-rR</strain>
    </source>
</reference>
<dbReference type="InterPro" id="IPR003599">
    <property type="entry name" value="Ig_sub"/>
</dbReference>
<dbReference type="InterPro" id="IPR013783">
    <property type="entry name" value="Ig-like_fold"/>
</dbReference>
<feature type="domain" description="Immunoglobulin" evidence="1">
    <location>
        <begin position="17"/>
        <end position="117"/>
    </location>
</feature>
<reference evidence="2" key="3">
    <citation type="submission" date="2025-08" db="UniProtKB">
        <authorList>
            <consortium name="Ensembl"/>
        </authorList>
    </citation>
    <scope>IDENTIFICATION</scope>
    <source>
        <strain evidence="2">HSOK</strain>
    </source>
</reference>
<proteinExistence type="predicted"/>
<reference evidence="2" key="4">
    <citation type="submission" date="2025-09" db="UniProtKB">
        <authorList>
            <consortium name="Ensembl"/>
        </authorList>
    </citation>
    <scope>IDENTIFICATION</scope>
    <source>
        <strain evidence="2">HSOK</strain>
    </source>
</reference>
<protein>
    <recommendedName>
        <fullName evidence="1">Immunoglobulin domain-containing protein</fullName>
    </recommendedName>
</protein>
<evidence type="ECO:0000313" key="3">
    <source>
        <dbReference type="Proteomes" id="UP000265200"/>
    </source>
</evidence>
<accession>A0A3P9IIT0</accession>
<dbReference type="InterPro" id="IPR013106">
    <property type="entry name" value="Ig_V-set"/>
</dbReference>
<dbReference type="Pfam" id="PF07686">
    <property type="entry name" value="V-set"/>
    <property type="match status" value="1"/>
</dbReference>
<reference evidence="2 3" key="2">
    <citation type="submission" date="2017-04" db="EMBL/GenBank/DDBJ databases">
        <title>CpG methylation of centromeres and impact of large insertions on vertebrate speciation.</title>
        <authorList>
            <person name="Ichikawa K."/>
            <person name="Yoshimura J."/>
            <person name="Morishita S."/>
        </authorList>
    </citation>
    <scope>NUCLEOTIDE SEQUENCE</scope>
    <source>
        <strain evidence="2 3">HSOK</strain>
    </source>
</reference>
<evidence type="ECO:0000259" key="1">
    <source>
        <dbReference type="SMART" id="SM00409"/>
    </source>
</evidence>
<dbReference type="Ensembl" id="ENSORLT00015028743.1">
    <property type="protein sequence ID" value="ENSORLP00015019725.1"/>
    <property type="gene ID" value="ENSORLG00015020803.1"/>
</dbReference>
<dbReference type="Proteomes" id="UP000265200">
    <property type="component" value="Chromosome 7"/>
</dbReference>
<dbReference type="Gene3D" id="2.60.40.10">
    <property type="entry name" value="Immunoglobulins"/>
    <property type="match status" value="1"/>
</dbReference>